<organism evidence="1 2">
    <name type="scientific">Encephalitozoon hellem</name>
    <name type="common">Microsporidian parasite</name>
    <dbReference type="NCBI Taxonomy" id="27973"/>
    <lineage>
        <taxon>Eukaryota</taxon>
        <taxon>Fungi</taxon>
        <taxon>Fungi incertae sedis</taxon>
        <taxon>Microsporidia</taxon>
        <taxon>Unikaryonidae</taxon>
        <taxon>Encephalitozoon</taxon>
    </lineage>
</organism>
<name>A0A9Q9CAY2_ENCHE</name>
<dbReference type="InterPro" id="IPR031541">
    <property type="entry name" value="HTH_micro"/>
</dbReference>
<dbReference type="AlphaFoldDB" id="A0A9Q9CAY2"/>
<accession>A0A9Q9CAY2</accession>
<sequence length="781" mass="91435">MEKLKEKIFQFGIYGAKLEKLTKDEIEMAIEEPWVEIIQTDTVEKLKRHFTTDCLRVDTNRSMLKSYDWSDLYVRMGTLAWKDYLTAGTFNFTSKEYFLIMNLLIETKGYVDNVELRKLCLDPKKTHYCINRLAKKGFIEYRTSDEAEKKSFIYKVRVIIDEKGFVTRCVESQPADPSRAGSCGKFRMFEYRIDIGLYDNIRSMILSSERGIITEDLKNKLGVSSKIGYKLLNKVFNEEKEVFKRVKEFEGRVRRYRYHAASRRAFPATERGEKGVGYITSEERVMAIKKLMSMSPILQLDKRTYEKLQEITGWRYEFDRRTIIKAAILAGFKIYKQKRGREGKCSRYMIMRNEMVESDVKALEMSNCDSQENMSEFQRKIYSIFVNSPKLVEMDNGYVPLREERLKLLYKFLIEKMSSKEVESLGFDWEVIGEMEFDLLLSIIPFSRIGLKESLCRFIDSGEADTDAFKIRNYTLHGEIEEPYCSSSVGKTVAEVINMELPQSIKKLIRLKVGIGNFASLFKQLNDLRVLDISISSEKVVVKKTDMDLSSGIKALEKAKRAKGGGKYICLSRRIEFFKKVCNVEEKGFYDEAYKVIYTEFKGDEFEAMFDRLKMFRDEEVDDQKQSTFERLYMGFKKNIIELGWLGTLDFNSYSVSEAKRALKALSRDKIIANYKGIKKVEFVTPHESFLRVINKKYDVFRFKGYHEHKGMGYFSHYFDLVYYTLATSGSLEINELISRIRFIANFEMEMFLSEYKKVFKVSNLNNTRIVSLGIFMDPFE</sequence>
<dbReference type="Pfam" id="PF17007">
    <property type="entry name" value="HTH_micro"/>
    <property type="match status" value="1"/>
</dbReference>
<dbReference type="Proteomes" id="UP001059546">
    <property type="component" value="Chromosome VIII"/>
</dbReference>
<protein>
    <submittedName>
        <fullName evidence="1">Importin-13</fullName>
    </submittedName>
</protein>
<gene>
    <name evidence="1" type="ORF">GPU96_08g16370</name>
</gene>
<proteinExistence type="predicted"/>
<evidence type="ECO:0000313" key="2">
    <source>
        <dbReference type="Proteomes" id="UP001059546"/>
    </source>
</evidence>
<dbReference type="EMBL" id="CP075154">
    <property type="protein sequence ID" value="UTX43862.1"/>
    <property type="molecule type" value="Genomic_DNA"/>
</dbReference>
<reference evidence="1" key="1">
    <citation type="submission" date="2021-05" db="EMBL/GenBank/DDBJ databases">
        <title>Encephalitozoon hellem ATCC 50604 Complete Genome.</title>
        <authorList>
            <person name="Mascarenhas dos Santos A.C."/>
            <person name="Julian A.T."/>
            <person name="Pombert J.-F."/>
        </authorList>
    </citation>
    <scope>NUCLEOTIDE SEQUENCE</scope>
    <source>
        <strain evidence="1">ATCC 50604</strain>
    </source>
</reference>
<evidence type="ECO:0000313" key="1">
    <source>
        <dbReference type="EMBL" id="UTX43862.1"/>
    </source>
</evidence>